<accession>A0AAN9NP34</accession>
<keyword evidence="2" id="KW-1133">Transmembrane helix</keyword>
<gene>
    <name evidence="3" type="ORF">VNO78_34783</name>
</gene>
<keyword evidence="2" id="KW-0472">Membrane</keyword>
<dbReference type="EMBL" id="JAYMYS010000028">
    <property type="protein sequence ID" value="KAK7376317.1"/>
    <property type="molecule type" value="Genomic_DNA"/>
</dbReference>
<protein>
    <submittedName>
        <fullName evidence="3">Uncharacterized protein</fullName>
    </submittedName>
</protein>
<evidence type="ECO:0000256" key="2">
    <source>
        <dbReference type="SAM" id="Phobius"/>
    </source>
</evidence>
<keyword evidence="2" id="KW-0812">Transmembrane</keyword>
<comment type="caution">
    <text evidence="3">The sequence shown here is derived from an EMBL/GenBank/DDBJ whole genome shotgun (WGS) entry which is preliminary data.</text>
</comment>
<evidence type="ECO:0000313" key="3">
    <source>
        <dbReference type="EMBL" id="KAK7376317.1"/>
    </source>
</evidence>
<reference evidence="3 4" key="1">
    <citation type="submission" date="2024-01" db="EMBL/GenBank/DDBJ databases">
        <title>The genomes of 5 underutilized Papilionoideae crops provide insights into root nodulation and disease resistanc.</title>
        <authorList>
            <person name="Jiang F."/>
        </authorList>
    </citation>
    <scope>NUCLEOTIDE SEQUENCE [LARGE SCALE GENOMIC DNA]</scope>
    <source>
        <strain evidence="3">DUOXIRENSHENG_FW03</strain>
        <tissue evidence="3">Leaves</tissue>
    </source>
</reference>
<evidence type="ECO:0000313" key="4">
    <source>
        <dbReference type="Proteomes" id="UP001386955"/>
    </source>
</evidence>
<evidence type="ECO:0000256" key="1">
    <source>
        <dbReference type="SAM" id="MobiDB-lite"/>
    </source>
</evidence>
<dbReference type="AlphaFoldDB" id="A0AAN9NP34"/>
<name>A0AAN9NP34_PSOTE</name>
<feature type="compositionally biased region" description="Basic residues" evidence="1">
    <location>
        <begin position="318"/>
        <end position="331"/>
    </location>
</feature>
<proteinExistence type="predicted"/>
<feature type="region of interest" description="Disordered" evidence="1">
    <location>
        <begin position="313"/>
        <end position="337"/>
    </location>
</feature>
<dbReference type="Proteomes" id="UP001386955">
    <property type="component" value="Unassembled WGS sequence"/>
</dbReference>
<sequence>MRCWSPFCYGNAFSLTFLIHNLVTVVLSLRRRLCYDNTFSFVCSILCHQVVGPGVSSNKLTIVHEETSIPESNIVLSYVMVEEALSFLLGGFKYKKLKSQHSSCVLALAYGNSFDFEEDSIANDSHESNVINSISGDASDAGRSLSNKSMVPFVLSRAYNAIVEQQLRPIGGAHILLLCHLPNDFNQARDGMVAIGKAILTWLAHNYWHTSKEDKERIQSALDSEKAIPRNGDWAIKLGINLFYSANLSCSPLYRKKIPNNFVIYYAFGCSSLASSPVESKVYPLLAKKDYDYVEDEKLLLGWLLPDEKIERSENTSKRKNISKKSSKKRKMTTENG</sequence>
<keyword evidence="4" id="KW-1185">Reference proteome</keyword>
<feature type="transmembrane region" description="Helical" evidence="2">
    <location>
        <begin position="12"/>
        <end position="29"/>
    </location>
</feature>
<organism evidence="3 4">
    <name type="scientific">Psophocarpus tetragonolobus</name>
    <name type="common">Winged bean</name>
    <name type="synonym">Dolichos tetragonolobus</name>
    <dbReference type="NCBI Taxonomy" id="3891"/>
    <lineage>
        <taxon>Eukaryota</taxon>
        <taxon>Viridiplantae</taxon>
        <taxon>Streptophyta</taxon>
        <taxon>Embryophyta</taxon>
        <taxon>Tracheophyta</taxon>
        <taxon>Spermatophyta</taxon>
        <taxon>Magnoliopsida</taxon>
        <taxon>eudicotyledons</taxon>
        <taxon>Gunneridae</taxon>
        <taxon>Pentapetalae</taxon>
        <taxon>rosids</taxon>
        <taxon>fabids</taxon>
        <taxon>Fabales</taxon>
        <taxon>Fabaceae</taxon>
        <taxon>Papilionoideae</taxon>
        <taxon>50 kb inversion clade</taxon>
        <taxon>NPAAA clade</taxon>
        <taxon>indigoferoid/millettioid clade</taxon>
        <taxon>Phaseoleae</taxon>
        <taxon>Psophocarpus</taxon>
    </lineage>
</organism>